<comment type="caution">
    <text evidence="2">The sequence shown here is derived from an EMBL/GenBank/DDBJ whole genome shotgun (WGS) entry which is preliminary data.</text>
</comment>
<dbReference type="OrthoDB" id="49047at2759"/>
<reference evidence="2" key="2">
    <citation type="submission" date="2021-04" db="EMBL/GenBank/DDBJ databases">
        <authorList>
            <person name="Podell S."/>
        </authorList>
    </citation>
    <scope>NUCLEOTIDE SEQUENCE</scope>
    <source>
        <strain evidence="2">Hildebrandi</strain>
    </source>
</reference>
<sequence>MQSARHKTFAITVFLLFVGRFSTAFIEGNTALSQGCRSQATPCQRFAASGSLDLTEPLILDPKKGSFLLPIFPLRKRVRFPTDELTLNLYEERYLAMSEYILFPDSTTQNFEIETTATRLSAIAPFFGALYSSDKPQIITRGGTTPIVPVLQSGDIGVLCLVLNWMDGMIPTRGSKEKTSGDTFDDDLVQRQPGVDNNSRRRIRLNALAVGRFRIDTIVHDGTVSDGKPPFILVEASLVIDDFGDQFDGLQFDRLKRELQRTWQVSSDLEGQSKQRDSNQVVTRIKSLLFFGDDGLENQTRELESFQAASIFTSPSGSSSPNDMISLLKTRSLQTRMNILKFYKRW</sequence>
<feature type="signal peptide" evidence="1">
    <location>
        <begin position="1"/>
        <end position="24"/>
    </location>
</feature>
<evidence type="ECO:0008006" key="4">
    <source>
        <dbReference type="Google" id="ProtNLM"/>
    </source>
</evidence>
<name>A0A9K3PWR5_9STRA</name>
<feature type="chain" id="PRO_5039890550" description="Lon N-terminal domain-containing protein" evidence="1">
    <location>
        <begin position="25"/>
        <end position="346"/>
    </location>
</feature>
<keyword evidence="3" id="KW-1185">Reference proteome</keyword>
<reference evidence="2" key="1">
    <citation type="journal article" date="2021" name="Sci. Rep.">
        <title>Diploid genomic architecture of Nitzschia inconspicua, an elite biomass production diatom.</title>
        <authorList>
            <person name="Oliver A."/>
            <person name="Podell S."/>
            <person name="Pinowska A."/>
            <person name="Traller J.C."/>
            <person name="Smith S.R."/>
            <person name="McClure R."/>
            <person name="Beliaev A."/>
            <person name="Bohutskyi P."/>
            <person name="Hill E.A."/>
            <person name="Rabines A."/>
            <person name="Zheng H."/>
            <person name="Allen L.Z."/>
            <person name="Kuo A."/>
            <person name="Grigoriev I.V."/>
            <person name="Allen A.E."/>
            <person name="Hazlebeck D."/>
            <person name="Allen E.E."/>
        </authorList>
    </citation>
    <scope>NUCLEOTIDE SEQUENCE</scope>
    <source>
        <strain evidence="2">Hildebrandi</strain>
    </source>
</reference>
<accession>A0A9K3PWR5</accession>
<dbReference type="Proteomes" id="UP000693970">
    <property type="component" value="Unassembled WGS sequence"/>
</dbReference>
<evidence type="ECO:0000313" key="2">
    <source>
        <dbReference type="EMBL" id="KAG7359939.1"/>
    </source>
</evidence>
<organism evidence="2 3">
    <name type="scientific">Nitzschia inconspicua</name>
    <dbReference type="NCBI Taxonomy" id="303405"/>
    <lineage>
        <taxon>Eukaryota</taxon>
        <taxon>Sar</taxon>
        <taxon>Stramenopiles</taxon>
        <taxon>Ochrophyta</taxon>
        <taxon>Bacillariophyta</taxon>
        <taxon>Bacillariophyceae</taxon>
        <taxon>Bacillariophycidae</taxon>
        <taxon>Bacillariales</taxon>
        <taxon>Bacillariaceae</taxon>
        <taxon>Nitzschia</taxon>
    </lineage>
</organism>
<proteinExistence type="predicted"/>
<keyword evidence="1" id="KW-0732">Signal</keyword>
<evidence type="ECO:0000313" key="3">
    <source>
        <dbReference type="Proteomes" id="UP000693970"/>
    </source>
</evidence>
<dbReference type="EMBL" id="JAGRRH010000013">
    <property type="protein sequence ID" value="KAG7359939.1"/>
    <property type="molecule type" value="Genomic_DNA"/>
</dbReference>
<dbReference type="AlphaFoldDB" id="A0A9K3PWR5"/>
<evidence type="ECO:0000256" key="1">
    <source>
        <dbReference type="SAM" id="SignalP"/>
    </source>
</evidence>
<gene>
    <name evidence="2" type="ORF">IV203_035037</name>
</gene>
<protein>
    <recommendedName>
        <fullName evidence="4">Lon N-terminal domain-containing protein</fullName>
    </recommendedName>
</protein>